<dbReference type="Pfam" id="PF02120">
    <property type="entry name" value="Flg_hook"/>
    <property type="match status" value="1"/>
</dbReference>
<feature type="domain" description="Flagellar hook-length control protein-like C-terminal" evidence="2">
    <location>
        <begin position="292"/>
        <end position="364"/>
    </location>
</feature>
<feature type="region of interest" description="Disordered" evidence="1">
    <location>
        <begin position="248"/>
        <end position="270"/>
    </location>
</feature>
<name>A0A679FQ47_9BACL</name>
<organism evidence="3 4">
    <name type="scientific">Geobacillus subterraneus</name>
    <dbReference type="NCBI Taxonomy" id="129338"/>
    <lineage>
        <taxon>Bacteria</taxon>
        <taxon>Bacillati</taxon>
        <taxon>Bacillota</taxon>
        <taxon>Bacilli</taxon>
        <taxon>Bacillales</taxon>
        <taxon>Anoxybacillaceae</taxon>
        <taxon>Geobacillus</taxon>
    </lineage>
</organism>
<evidence type="ECO:0000313" key="3">
    <source>
        <dbReference type="EMBL" id="BBW96685.1"/>
    </source>
</evidence>
<evidence type="ECO:0000313" key="4">
    <source>
        <dbReference type="Proteomes" id="UP000501421"/>
    </source>
</evidence>
<dbReference type="InterPro" id="IPR021136">
    <property type="entry name" value="Flagellar_hook_control-like_C"/>
</dbReference>
<sequence length="407" mass="44039">MNVTLTARSPQAVGDQSAPAPLKKETGPSGAFAQLLAHKQTEPFPVETAVAERPPLPENKAEQLENKVEQLENKAEQTDGQGGFEWLSFFTGPTIGIFPAFRCLQTGDDQMVVAKEGQLISSQPDRKGQRSSIDIGALELGREGRMAAYEGGRLTAIVEQASNRDSNRLSAEGASYAWSYKANQGVAQQHAEMTSIPLSSLALAGEHEQQALGSVLPVDVSPTVSAHERLSLRREDGVRTDGQAGFSAHPTSWFSPPLGSDSQTSQAENGHSDFVVDQVARALRLGRWMRLPGGAAQLVIRLHPEHLGTVTVKMTHEGGKLTAKLLVANDAVKELLHAHLPQLTQLLDASQITVEKWTVWTDWEGSSLPPQSEGRQGGRQHNESRREQKRESSPSSSFALDGVEADE</sequence>
<reference evidence="4" key="1">
    <citation type="journal article" date="2020" name="Microbiol. Resour. Announc.">
        <title>Complete Genome Sequence of Geobacillus sp. Strain E55-1, Isolated from Mine Geyser in Japan.</title>
        <authorList>
            <person name="Miyazaki K."/>
            <person name="Hase E."/>
            <person name="Tokito N."/>
        </authorList>
    </citation>
    <scope>NUCLEOTIDE SEQUENCE [LARGE SCALE GENOMIC DNA]</scope>
    <source>
        <strain evidence="4">E55-1</strain>
    </source>
</reference>
<evidence type="ECO:0000256" key="1">
    <source>
        <dbReference type="SAM" id="MobiDB-lite"/>
    </source>
</evidence>
<dbReference type="Proteomes" id="UP000501421">
    <property type="component" value="Chromosome"/>
</dbReference>
<keyword evidence="4" id="KW-1185">Reference proteome</keyword>
<dbReference type="Gene3D" id="3.30.750.140">
    <property type="match status" value="1"/>
</dbReference>
<dbReference type="EMBL" id="AP022557">
    <property type="protein sequence ID" value="BBW96685.1"/>
    <property type="molecule type" value="Genomic_DNA"/>
</dbReference>
<proteinExistence type="predicted"/>
<feature type="region of interest" description="Disordered" evidence="1">
    <location>
        <begin position="1"/>
        <end position="28"/>
    </location>
</feature>
<feature type="compositionally biased region" description="Basic and acidic residues" evidence="1">
    <location>
        <begin position="380"/>
        <end position="392"/>
    </location>
</feature>
<feature type="compositionally biased region" description="Polar residues" evidence="1">
    <location>
        <begin position="249"/>
        <end position="269"/>
    </location>
</feature>
<dbReference type="InterPro" id="IPR038610">
    <property type="entry name" value="FliK-like_C_sf"/>
</dbReference>
<evidence type="ECO:0000259" key="2">
    <source>
        <dbReference type="Pfam" id="PF02120"/>
    </source>
</evidence>
<dbReference type="CDD" id="cd17470">
    <property type="entry name" value="T3SS_Flik_C"/>
    <property type="match status" value="1"/>
</dbReference>
<dbReference type="RefSeq" id="WP_231559813.1">
    <property type="nucleotide sequence ID" value="NZ_AP022557.1"/>
</dbReference>
<accession>A0A679FQ47</accession>
<gene>
    <name evidence="3" type="ORF">GsuE55_15180</name>
</gene>
<feature type="region of interest" description="Disordered" evidence="1">
    <location>
        <begin position="365"/>
        <end position="407"/>
    </location>
</feature>
<protein>
    <recommendedName>
        <fullName evidence="2">Flagellar hook-length control protein-like C-terminal domain-containing protein</fullName>
    </recommendedName>
</protein>
<dbReference type="AlphaFoldDB" id="A0A679FQ47"/>